<organism evidence="2 3">
    <name type="scientific">Pseudonocardia cypriaca</name>
    <dbReference type="NCBI Taxonomy" id="882449"/>
    <lineage>
        <taxon>Bacteria</taxon>
        <taxon>Bacillati</taxon>
        <taxon>Actinomycetota</taxon>
        <taxon>Actinomycetes</taxon>
        <taxon>Pseudonocardiales</taxon>
        <taxon>Pseudonocardiaceae</taxon>
        <taxon>Pseudonocardia</taxon>
    </lineage>
</organism>
<proteinExistence type="predicted"/>
<evidence type="ECO:0000259" key="1">
    <source>
        <dbReference type="Pfam" id="PF14588"/>
    </source>
</evidence>
<reference evidence="2 3" key="1">
    <citation type="submission" date="2019-06" db="EMBL/GenBank/DDBJ databases">
        <title>Sequencing the genomes of 1000 actinobacteria strains.</title>
        <authorList>
            <person name="Klenk H.-P."/>
        </authorList>
    </citation>
    <scope>NUCLEOTIDE SEQUENCE [LARGE SCALE GENOMIC DNA]</scope>
    <source>
        <strain evidence="2 3">DSM 45511</strain>
    </source>
</reference>
<dbReference type="PANTHER" id="PTHR43760:SF1">
    <property type="entry name" value="ENDORIBONUCLEASE L-PSP_CHORISMATE MUTASE-LIKE DOMAIN-CONTAINING PROTEIN"/>
    <property type="match status" value="1"/>
</dbReference>
<dbReference type="InterPro" id="IPR013813">
    <property type="entry name" value="Endoribo_LPSP/chorism_mut-like"/>
</dbReference>
<feature type="domain" description="Endoribonuclease L-PSP/chorismate mutase-like" evidence="1">
    <location>
        <begin position="6"/>
        <end position="142"/>
    </location>
</feature>
<gene>
    <name evidence="2" type="ORF">FB388_5012</name>
</gene>
<dbReference type="Proteomes" id="UP000319818">
    <property type="component" value="Unassembled WGS sequence"/>
</dbReference>
<accession>A0A543FVF9</accession>
<sequence length="155" mass="16633">MGDIDDRLKAAGIELPTKVARGAGLVPCVQHGDLLFVSGHGPADNDGNLLYKGRVGSEVSLEEAYDAARATGVQLLRSIRDHLGDLDRVERIVKALAFVNSADDFHEQPAVVHGFSDLMVEIFGERGRHARSAIGTSNLPDNQPVEIELIVAVRG</sequence>
<dbReference type="CDD" id="cd02199">
    <property type="entry name" value="YjgF_YER057c_UK114_like_1"/>
    <property type="match status" value="1"/>
</dbReference>
<dbReference type="EMBL" id="VFPH01000002">
    <property type="protein sequence ID" value="TQM37793.1"/>
    <property type="molecule type" value="Genomic_DNA"/>
</dbReference>
<keyword evidence="3" id="KW-1185">Reference proteome</keyword>
<comment type="caution">
    <text evidence="2">The sequence shown here is derived from an EMBL/GenBank/DDBJ whole genome shotgun (WGS) entry which is preliminary data.</text>
</comment>
<evidence type="ECO:0000313" key="2">
    <source>
        <dbReference type="EMBL" id="TQM37793.1"/>
    </source>
</evidence>
<dbReference type="PANTHER" id="PTHR43760">
    <property type="entry name" value="ENDORIBONUCLEASE-RELATED"/>
    <property type="match status" value="1"/>
</dbReference>
<dbReference type="RefSeq" id="WP_142104558.1">
    <property type="nucleotide sequence ID" value="NZ_VFPH01000002.1"/>
</dbReference>
<dbReference type="SUPFAM" id="SSF55298">
    <property type="entry name" value="YjgF-like"/>
    <property type="match status" value="1"/>
</dbReference>
<protein>
    <submittedName>
        <fullName evidence="2">Enamine deaminase RidA (YjgF/YER057c/UK114 family)</fullName>
    </submittedName>
</protein>
<dbReference type="InterPro" id="IPR035959">
    <property type="entry name" value="RutC-like_sf"/>
</dbReference>
<evidence type="ECO:0000313" key="3">
    <source>
        <dbReference type="Proteomes" id="UP000319818"/>
    </source>
</evidence>
<dbReference type="Pfam" id="PF14588">
    <property type="entry name" value="YjgF_endoribonc"/>
    <property type="match status" value="1"/>
</dbReference>
<dbReference type="Gene3D" id="3.30.1330.40">
    <property type="entry name" value="RutC-like"/>
    <property type="match status" value="1"/>
</dbReference>
<dbReference type="OrthoDB" id="9806229at2"/>
<dbReference type="AlphaFoldDB" id="A0A543FVF9"/>
<name>A0A543FVF9_9PSEU</name>